<comment type="caution">
    <text evidence="1">The sequence shown here is derived from an EMBL/GenBank/DDBJ whole genome shotgun (WGS) entry which is preliminary data.</text>
</comment>
<organism evidence="1 2">
    <name type="scientific">Candidatus Yanofskybacteria bacterium RIFCSPHIGHO2_02_FULL_41_11</name>
    <dbReference type="NCBI Taxonomy" id="1802675"/>
    <lineage>
        <taxon>Bacteria</taxon>
        <taxon>Candidatus Yanofskyibacteriota</taxon>
    </lineage>
</organism>
<gene>
    <name evidence="1" type="ORF">A3J46_04035</name>
</gene>
<proteinExistence type="predicted"/>
<reference evidence="1 2" key="1">
    <citation type="journal article" date="2016" name="Nat. Commun.">
        <title>Thousands of microbial genomes shed light on interconnected biogeochemical processes in an aquifer system.</title>
        <authorList>
            <person name="Anantharaman K."/>
            <person name="Brown C.T."/>
            <person name="Hug L.A."/>
            <person name="Sharon I."/>
            <person name="Castelle C.J."/>
            <person name="Probst A.J."/>
            <person name="Thomas B.C."/>
            <person name="Singh A."/>
            <person name="Wilkins M.J."/>
            <person name="Karaoz U."/>
            <person name="Brodie E.L."/>
            <person name="Williams K.H."/>
            <person name="Hubbard S.S."/>
            <person name="Banfield J.F."/>
        </authorList>
    </citation>
    <scope>NUCLEOTIDE SEQUENCE [LARGE SCALE GENOMIC DNA]</scope>
</reference>
<evidence type="ECO:0000313" key="1">
    <source>
        <dbReference type="EMBL" id="OGN08658.1"/>
    </source>
</evidence>
<protein>
    <submittedName>
        <fullName evidence="1">Uncharacterized protein</fullName>
    </submittedName>
</protein>
<name>A0A1F8F7R4_9BACT</name>
<sequence>MTVPRLEVGMEAVDLVKYIFTNKQLTLLEVVKYVLEEKPHFAEAKKLNPKAKRTVSKALQHTPDFRNPIVSFHNQDELIDLTAILSRLRDVDQTAVQVTSYLDKPEEKIWVHEALSVVSRVRTEYGYCHIPLLDMDLPIAEASAAEAEEVARGLGINSGAIVDSGKSYHFWGLDLLSENQWRTFMYRALLLDRVDSRWIGHRLIDGHASLRISQKRGVAPTVVHIF</sequence>
<evidence type="ECO:0000313" key="2">
    <source>
        <dbReference type="Proteomes" id="UP000177167"/>
    </source>
</evidence>
<dbReference type="Proteomes" id="UP000177167">
    <property type="component" value="Unassembled WGS sequence"/>
</dbReference>
<dbReference type="EMBL" id="MGJP01000057">
    <property type="protein sequence ID" value="OGN08658.1"/>
    <property type="molecule type" value="Genomic_DNA"/>
</dbReference>
<dbReference type="InterPro" id="IPR056250">
    <property type="entry name" value="AEP-like"/>
</dbReference>
<dbReference type="AlphaFoldDB" id="A0A1F8F7R4"/>
<accession>A0A1F8F7R4</accession>
<dbReference type="Pfam" id="PF24387">
    <property type="entry name" value="AEP-like"/>
    <property type="match status" value="1"/>
</dbReference>